<evidence type="ECO:0000259" key="1">
    <source>
        <dbReference type="Pfam" id="PF12728"/>
    </source>
</evidence>
<dbReference type="AlphaFoldDB" id="A9DR51"/>
<dbReference type="Pfam" id="PF12728">
    <property type="entry name" value="HTH_17"/>
    <property type="match status" value="1"/>
</dbReference>
<dbReference type="SUPFAM" id="SSF46955">
    <property type="entry name" value="Putative DNA-binding domain"/>
    <property type="match status" value="1"/>
</dbReference>
<dbReference type="RefSeq" id="WP_007095795.1">
    <property type="nucleotide sequence ID" value="NZ_CP142125.1"/>
</dbReference>
<dbReference type="HOGENOM" id="CLU_140176_0_3_10"/>
<feature type="domain" description="Helix-turn-helix" evidence="1">
    <location>
        <begin position="26"/>
        <end position="74"/>
    </location>
</feature>
<protein>
    <submittedName>
        <fullName evidence="2">Putative excisionase</fullName>
    </submittedName>
</protein>
<dbReference type="EMBL" id="ABIB01000003">
    <property type="protein sequence ID" value="EDP96741.1"/>
    <property type="molecule type" value="Genomic_DNA"/>
</dbReference>
<dbReference type="eggNOG" id="COG3311">
    <property type="taxonomic scope" value="Bacteria"/>
</dbReference>
<dbReference type="InterPro" id="IPR041657">
    <property type="entry name" value="HTH_17"/>
</dbReference>
<evidence type="ECO:0000313" key="3">
    <source>
        <dbReference type="Proteomes" id="UP000002945"/>
    </source>
</evidence>
<dbReference type="NCBIfam" id="TIGR01764">
    <property type="entry name" value="excise"/>
    <property type="match status" value="1"/>
</dbReference>
<dbReference type="OrthoDB" id="597977at2"/>
<dbReference type="InterPro" id="IPR038148">
    <property type="entry name" value="Tn1545/Tn916_Xis"/>
</dbReference>
<reference evidence="2 3" key="1">
    <citation type="journal article" date="2011" name="J. Bacteriol.">
        <title>Genome sequence of the algicidal bacterium Kordia algicida OT-1.</title>
        <authorList>
            <person name="Lee H.S."/>
            <person name="Kang S.G."/>
            <person name="Kwon K.K."/>
            <person name="Lee J.H."/>
            <person name="Kim S.J."/>
        </authorList>
    </citation>
    <scope>NUCLEOTIDE SEQUENCE [LARGE SCALE GENOMIC DNA]</scope>
    <source>
        <strain evidence="2 3">OT-1</strain>
    </source>
</reference>
<dbReference type="InterPro" id="IPR010093">
    <property type="entry name" value="SinI_DNA-bd"/>
</dbReference>
<organism evidence="2 3">
    <name type="scientific">Kordia algicida OT-1</name>
    <dbReference type="NCBI Taxonomy" id="391587"/>
    <lineage>
        <taxon>Bacteria</taxon>
        <taxon>Pseudomonadati</taxon>
        <taxon>Bacteroidota</taxon>
        <taxon>Flavobacteriia</taxon>
        <taxon>Flavobacteriales</taxon>
        <taxon>Flavobacteriaceae</taxon>
        <taxon>Kordia</taxon>
    </lineage>
</organism>
<accession>A9DR51</accession>
<dbReference type="STRING" id="391587.KAOT1_16298"/>
<proteinExistence type="predicted"/>
<dbReference type="InterPro" id="IPR009061">
    <property type="entry name" value="DNA-bd_dom_put_sf"/>
</dbReference>
<dbReference type="Proteomes" id="UP000002945">
    <property type="component" value="Unassembled WGS sequence"/>
</dbReference>
<sequence>MEFIQKELKEIKELLKKQTLQQKEILTIEEASEFLGLSTSRLYKMTSNKEIPHYKPGGKKIYLNRQELEQWILNSRVDSINDVDDELDSYLSRTNKSLAS</sequence>
<evidence type="ECO:0000313" key="2">
    <source>
        <dbReference type="EMBL" id="EDP96741.1"/>
    </source>
</evidence>
<dbReference type="Gene3D" id="3.90.105.50">
    <property type="match status" value="1"/>
</dbReference>
<keyword evidence="3" id="KW-1185">Reference proteome</keyword>
<name>A9DR51_9FLAO</name>
<gene>
    <name evidence="2" type="ORF">KAOT1_16298</name>
</gene>
<dbReference type="GO" id="GO:0003677">
    <property type="term" value="F:DNA binding"/>
    <property type="evidence" value="ECO:0007669"/>
    <property type="project" value="InterPro"/>
</dbReference>
<comment type="caution">
    <text evidence="2">The sequence shown here is derived from an EMBL/GenBank/DDBJ whole genome shotgun (WGS) entry which is preliminary data.</text>
</comment>